<name>A0A553EE36_9FLAO</name>
<sequence>METIKENKEINILISGASVAGLTTAYWLVKYGFKVTIVERASHIRAGGQALDVRGPALEVAKRMGILDTIRNNSTKLKGMSVVDALSAKETFSSTEGTITAGRFDSPDVEILRDDLCRVLFETVGNQVTYIFNDSILSIDQDQTGVDVTFTNAAPQRFDLVIGADGLRSNVRKMVFSPDEQFIRYLGYYVAIFTIPNFLNLDYWEVFFENEGIPLATYIVKEKNSEARTYLGFGSEKPIDYDHRDIASQKQLINERVENIGLEIPKIKEYMQDSSNFYFDSINQIIMDSWSKGRVVLVGDAGYSASLSTGQGTTVAMVGAYVLAGELATHKYDLQKAFSNYESELREYVNNNQKLAYDPSTDLQLTFAQSSEEESITTPENMPDFGQATIPFTFKNY</sequence>
<dbReference type="GO" id="GO:0071949">
    <property type="term" value="F:FAD binding"/>
    <property type="evidence" value="ECO:0007669"/>
    <property type="project" value="InterPro"/>
</dbReference>
<comment type="caution">
    <text evidence="3">The sequence shown here is derived from an EMBL/GenBank/DDBJ whole genome shotgun (WGS) entry which is preliminary data.</text>
</comment>
<dbReference type="PRINTS" id="PR00420">
    <property type="entry name" value="RNGMNOXGNASE"/>
</dbReference>
<dbReference type="RefSeq" id="WP_144254985.1">
    <property type="nucleotide sequence ID" value="NZ_VJZT01000001.1"/>
</dbReference>
<dbReference type="Gene3D" id="3.30.9.10">
    <property type="entry name" value="D-Amino Acid Oxidase, subunit A, domain 2"/>
    <property type="match status" value="1"/>
</dbReference>
<keyword evidence="1" id="KW-1133">Transmembrane helix</keyword>
<dbReference type="InterPro" id="IPR036188">
    <property type="entry name" value="FAD/NAD-bd_sf"/>
</dbReference>
<dbReference type="AlphaFoldDB" id="A0A553EE36"/>
<dbReference type="PANTHER" id="PTHR46865:SF2">
    <property type="entry name" value="MONOOXYGENASE"/>
    <property type="match status" value="1"/>
</dbReference>
<keyword evidence="1" id="KW-0472">Membrane</keyword>
<organism evidence="3 4">
    <name type="scientific">Flavobacterium restrictum</name>
    <dbReference type="NCBI Taxonomy" id="2594428"/>
    <lineage>
        <taxon>Bacteria</taxon>
        <taxon>Pseudomonadati</taxon>
        <taxon>Bacteroidota</taxon>
        <taxon>Flavobacteriia</taxon>
        <taxon>Flavobacteriales</taxon>
        <taxon>Flavobacteriaceae</taxon>
        <taxon>Flavobacterium</taxon>
    </lineage>
</organism>
<reference evidence="3 4" key="1">
    <citation type="submission" date="2019-07" db="EMBL/GenBank/DDBJ databases">
        <title>Novel species of Flavobacterium.</title>
        <authorList>
            <person name="Liu Q."/>
            <person name="Xin Y.-H."/>
        </authorList>
    </citation>
    <scope>NUCLEOTIDE SEQUENCE [LARGE SCALE GENOMIC DNA]</scope>
    <source>
        <strain evidence="3 4">LB1R34</strain>
    </source>
</reference>
<gene>
    <name evidence="3" type="ORF">FNW21_01635</name>
</gene>
<dbReference type="Gene3D" id="3.50.50.60">
    <property type="entry name" value="FAD/NAD(P)-binding domain"/>
    <property type="match status" value="1"/>
</dbReference>
<dbReference type="InterPro" id="IPR051704">
    <property type="entry name" value="FAD_aromatic-hydroxylase"/>
</dbReference>
<dbReference type="Proteomes" id="UP000316371">
    <property type="component" value="Unassembled WGS sequence"/>
</dbReference>
<dbReference type="InterPro" id="IPR002938">
    <property type="entry name" value="FAD-bd"/>
</dbReference>
<dbReference type="OrthoDB" id="9766816at2"/>
<dbReference type="Pfam" id="PF01494">
    <property type="entry name" value="FAD_binding_3"/>
    <property type="match status" value="1"/>
</dbReference>
<feature type="transmembrane region" description="Helical" evidence="1">
    <location>
        <begin position="12"/>
        <end position="29"/>
    </location>
</feature>
<evidence type="ECO:0000313" key="3">
    <source>
        <dbReference type="EMBL" id="TRX43063.1"/>
    </source>
</evidence>
<dbReference type="SUPFAM" id="SSF51905">
    <property type="entry name" value="FAD/NAD(P)-binding domain"/>
    <property type="match status" value="1"/>
</dbReference>
<evidence type="ECO:0000313" key="4">
    <source>
        <dbReference type="Proteomes" id="UP000316371"/>
    </source>
</evidence>
<proteinExistence type="predicted"/>
<keyword evidence="1" id="KW-0812">Transmembrane</keyword>
<keyword evidence="4" id="KW-1185">Reference proteome</keyword>
<protein>
    <recommendedName>
        <fullName evidence="2">FAD-binding domain-containing protein</fullName>
    </recommendedName>
</protein>
<dbReference type="PANTHER" id="PTHR46865">
    <property type="entry name" value="OXIDOREDUCTASE-RELATED"/>
    <property type="match status" value="1"/>
</dbReference>
<evidence type="ECO:0000256" key="1">
    <source>
        <dbReference type="SAM" id="Phobius"/>
    </source>
</evidence>
<feature type="domain" description="FAD-binding" evidence="2">
    <location>
        <begin position="10"/>
        <end position="330"/>
    </location>
</feature>
<accession>A0A553EE36</accession>
<dbReference type="EMBL" id="VJZT01000001">
    <property type="protein sequence ID" value="TRX43063.1"/>
    <property type="molecule type" value="Genomic_DNA"/>
</dbReference>
<evidence type="ECO:0000259" key="2">
    <source>
        <dbReference type="Pfam" id="PF01494"/>
    </source>
</evidence>